<evidence type="ECO:0008006" key="4">
    <source>
        <dbReference type="Google" id="ProtNLM"/>
    </source>
</evidence>
<keyword evidence="1" id="KW-0472">Membrane</keyword>
<gene>
    <name evidence="2" type="ORF">DWX06_15130</name>
</gene>
<reference evidence="2 3" key="1">
    <citation type="submission" date="2018-08" db="EMBL/GenBank/DDBJ databases">
        <title>A genome reference for cultivated species of the human gut microbiota.</title>
        <authorList>
            <person name="Zou Y."/>
            <person name="Xue W."/>
            <person name="Luo G."/>
        </authorList>
    </citation>
    <scope>NUCLEOTIDE SEQUENCE [LARGE SCALE GENOMIC DNA]</scope>
    <source>
        <strain evidence="2 3">AF18-16LB</strain>
    </source>
</reference>
<protein>
    <recommendedName>
        <fullName evidence="4">Pentapeptide repeat-containing protein</fullName>
    </recommendedName>
</protein>
<dbReference type="RefSeq" id="WP_118004858.1">
    <property type="nucleotide sequence ID" value="NZ_QRXF01000037.1"/>
</dbReference>
<dbReference type="Gene3D" id="2.160.20.80">
    <property type="entry name" value="E3 ubiquitin-protein ligase SopA"/>
    <property type="match status" value="1"/>
</dbReference>
<sequence>MQQYFQNKIPYEQYAEKNNEAVSITKPELKQNRYTDIVFAGYRWDAQAVFDNIRFDNCVFSKLGLKKSKFTHINMGHSVFISCYFKGTCFNYCDFTGAVFIDCNFDEATFVDCEFLYAQFKECYITYDAIKNNLPRKWHNLTRDLCRNLGLEALHAGDDENFRKYYFEEKRANERYYLKKFHHSKTEDGGYYYNKYNVWDECSGLFHFLLSKLNHVLWGYGERLGRLIGNMCIVVTLYWIIYEQMPILREGKALRWYDGLYISLSNFFTMSPVASYTFPNSWAYEFASVSEAGIGVIFVGFFVAAVFRYINRRS</sequence>
<dbReference type="Proteomes" id="UP000284296">
    <property type="component" value="Unassembled WGS sequence"/>
</dbReference>
<evidence type="ECO:0000256" key="1">
    <source>
        <dbReference type="SAM" id="Phobius"/>
    </source>
</evidence>
<feature type="transmembrane region" description="Helical" evidence="1">
    <location>
        <begin position="254"/>
        <end position="274"/>
    </location>
</feature>
<dbReference type="Pfam" id="PF00805">
    <property type="entry name" value="Pentapeptide"/>
    <property type="match status" value="1"/>
</dbReference>
<name>A0A412PZP9_9FIRM</name>
<dbReference type="InterPro" id="IPR001646">
    <property type="entry name" value="5peptide_repeat"/>
</dbReference>
<evidence type="ECO:0000313" key="3">
    <source>
        <dbReference type="Proteomes" id="UP000284296"/>
    </source>
</evidence>
<dbReference type="AlphaFoldDB" id="A0A412PZP9"/>
<comment type="caution">
    <text evidence="2">The sequence shown here is derived from an EMBL/GenBank/DDBJ whole genome shotgun (WGS) entry which is preliminary data.</text>
</comment>
<dbReference type="EMBL" id="QRXG01000040">
    <property type="protein sequence ID" value="RGT77759.1"/>
    <property type="molecule type" value="Genomic_DNA"/>
</dbReference>
<dbReference type="SUPFAM" id="SSF141571">
    <property type="entry name" value="Pentapeptide repeat-like"/>
    <property type="match status" value="1"/>
</dbReference>
<organism evidence="2 3">
    <name type="scientific">Agathobacter rectalis</name>
    <dbReference type="NCBI Taxonomy" id="39491"/>
    <lineage>
        <taxon>Bacteria</taxon>
        <taxon>Bacillati</taxon>
        <taxon>Bacillota</taxon>
        <taxon>Clostridia</taxon>
        <taxon>Lachnospirales</taxon>
        <taxon>Lachnospiraceae</taxon>
        <taxon>Agathobacter</taxon>
    </lineage>
</organism>
<proteinExistence type="predicted"/>
<feature type="transmembrane region" description="Helical" evidence="1">
    <location>
        <begin position="224"/>
        <end position="242"/>
    </location>
</feature>
<accession>A0A412PZP9</accession>
<evidence type="ECO:0000313" key="2">
    <source>
        <dbReference type="EMBL" id="RGT77759.1"/>
    </source>
</evidence>
<keyword evidence="1" id="KW-1133">Transmembrane helix</keyword>
<keyword evidence="1" id="KW-0812">Transmembrane</keyword>
<feature type="transmembrane region" description="Helical" evidence="1">
    <location>
        <begin position="286"/>
        <end position="310"/>
    </location>
</feature>